<protein>
    <submittedName>
        <fullName evidence="1">Uncharacterized protein</fullName>
    </submittedName>
</protein>
<comment type="caution">
    <text evidence="1">The sequence shown here is derived from an EMBL/GenBank/DDBJ whole genome shotgun (WGS) entry which is preliminary data.</text>
</comment>
<name>A0ACB6RA29_9PLEO</name>
<evidence type="ECO:0000313" key="2">
    <source>
        <dbReference type="Proteomes" id="UP000799755"/>
    </source>
</evidence>
<gene>
    <name evidence="1" type="ORF">BDR25DRAFT_90762</name>
</gene>
<keyword evidence="2" id="KW-1185">Reference proteome</keyword>
<accession>A0ACB6RA29</accession>
<evidence type="ECO:0000313" key="1">
    <source>
        <dbReference type="EMBL" id="KAF2476128.1"/>
    </source>
</evidence>
<organism evidence="1 2">
    <name type="scientific">Lindgomyces ingoldianus</name>
    <dbReference type="NCBI Taxonomy" id="673940"/>
    <lineage>
        <taxon>Eukaryota</taxon>
        <taxon>Fungi</taxon>
        <taxon>Dikarya</taxon>
        <taxon>Ascomycota</taxon>
        <taxon>Pezizomycotina</taxon>
        <taxon>Dothideomycetes</taxon>
        <taxon>Pleosporomycetidae</taxon>
        <taxon>Pleosporales</taxon>
        <taxon>Lindgomycetaceae</taxon>
        <taxon>Lindgomyces</taxon>
    </lineage>
</organism>
<proteinExistence type="predicted"/>
<sequence length="108" mass="11893">MEAKAASICRTRIIMAEGRLRSSHLIVPSYPPISAAEAPKWTRSETNTTPHRSPRDTNLRITLERPTPKSMQITLVLGWLVWGGAEAMVLAPSLFGLQAILPRNAVGY</sequence>
<reference evidence="1" key="1">
    <citation type="journal article" date="2020" name="Stud. Mycol.">
        <title>101 Dothideomycetes genomes: a test case for predicting lifestyles and emergence of pathogens.</title>
        <authorList>
            <person name="Haridas S."/>
            <person name="Albert R."/>
            <person name="Binder M."/>
            <person name="Bloem J."/>
            <person name="Labutti K."/>
            <person name="Salamov A."/>
            <person name="Andreopoulos B."/>
            <person name="Baker S."/>
            <person name="Barry K."/>
            <person name="Bills G."/>
            <person name="Bluhm B."/>
            <person name="Cannon C."/>
            <person name="Castanera R."/>
            <person name="Culley D."/>
            <person name="Daum C."/>
            <person name="Ezra D."/>
            <person name="Gonzalez J."/>
            <person name="Henrissat B."/>
            <person name="Kuo A."/>
            <person name="Liang C."/>
            <person name="Lipzen A."/>
            <person name="Lutzoni F."/>
            <person name="Magnuson J."/>
            <person name="Mondo S."/>
            <person name="Nolan M."/>
            <person name="Ohm R."/>
            <person name="Pangilinan J."/>
            <person name="Park H.-J."/>
            <person name="Ramirez L."/>
            <person name="Alfaro M."/>
            <person name="Sun H."/>
            <person name="Tritt A."/>
            <person name="Yoshinaga Y."/>
            <person name="Zwiers L.-H."/>
            <person name="Turgeon B."/>
            <person name="Goodwin S."/>
            <person name="Spatafora J."/>
            <person name="Crous P."/>
            <person name="Grigoriev I."/>
        </authorList>
    </citation>
    <scope>NUCLEOTIDE SEQUENCE</scope>
    <source>
        <strain evidence="1">ATCC 200398</strain>
    </source>
</reference>
<dbReference type="Proteomes" id="UP000799755">
    <property type="component" value="Unassembled WGS sequence"/>
</dbReference>
<dbReference type="EMBL" id="MU003495">
    <property type="protein sequence ID" value="KAF2476128.1"/>
    <property type="molecule type" value="Genomic_DNA"/>
</dbReference>